<dbReference type="PANTHER" id="PTHR43673:SF2">
    <property type="entry name" value="NITROREDUCTASE"/>
    <property type="match status" value="1"/>
</dbReference>
<evidence type="ECO:0000256" key="5">
    <source>
        <dbReference type="ARBA" id="ARBA00023002"/>
    </source>
</evidence>
<dbReference type="GO" id="GO:0016491">
    <property type="term" value="F:oxidoreductase activity"/>
    <property type="evidence" value="ECO:0007669"/>
    <property type="project" value="UniProtKB-KW"/>
</dbReference>
<keyword evidence="8" id="KW-1185">Reference proteome</keyword>
<dbReference type="Pfam" id="PF00881">
    <property type="entry name" value="Nitroreductase"/>
    <property type="match status" value="1"/>
</dbReference>
<evidence type="ECO:0000256" key="1">
    <source>
        <dbReference type="ARBA" id="ARBA00001917"/>
    </source>
</evidence>
<dbReference type="Gene3D" id="3.40.109.10">
    <property type="entry name" value="NADH Oxidase"/>
    <property type="match status" value="1"/>
</dbReference>
<protein>
    <submittedName>
        <fullName evidence="7">Nitroreductase family protein</fullName>
    </submittedName>
</protein>
<comment type="similarity">
    <text evidence="2">Belongs to the nitroreductase family.</text>
</comment>
<feature type="domain" description="Nitroreductase" evidence="6">
    <location>
        <begin position="7"/>
        <end position="182"/>
    </location>
</feature>
<dbReference type="AlphaFoldDB" id="A0A8J7CXP5"/>
<gene>
    <name evidence="7" type="ORF">ICN82_13380</name>
</gene>
<evidence type="ECO:0000256" key="2">
    <source>
        <dbReference type="ARBA" id="ARBA00007118"/>
    </source>
</evidence>
<organism evidence="7 8">
    <name type="scientific">Mangrovicoccus algicola</name>
    <dbReference type="NCBI Taxonomy" id="2771008"/>
    <lineage>
        <taxon>Bacteria</taxon>
        <taxon>Pseudomonadati</taxon>
        <taxon>Pseudomonadota</taxon>
        <taxon>Alphaproteobacteria</taxon>
        <taxon>Rhodobacterales</taxon>
        <taxon>Paracoccaceae</taxon>
        <taxon>Mangrovicoccus</taxon>
    </lineage>
</organism>
<comment type="cofactor">
    <cofactor evidence="1">
        <name>FMN</name>
        <dbReference type="ChEBI" id="CHEBI:58210"/>
    </cofactor>
</comment>
<dbReference type="Proteomes" id="UP000609121">
    <property type="component" value="Unassembled WGS sequence"/>
</dbReference>
<keyword evidence="4" id="KW-0288">FMN</keyword>
<name>A0A8J7CXP5_9RHOB</name>
<evidence type="ECO:0000313" key="7">
    <source>
        <dbReference type="EMBL" id="MBE3639192.1"/>
    </source>
</evidence>
<sequence length="209" mass="22900">MMLDKLSWRYAVKKMDPSQSVPEEKVEKILEAIRFAPTSSGVQPFEVFVVANPGIRAQIREAAFGQAQVTDGSHLLVFAAWDNYTAARIDAVLEANLEARGASETLTAYYDRLKGMYLPRSEAVNHDHAARQAYIAFGFALAAAAELEVDSTPMEGFDPSKVDEILGLRAKGLRSVTLLPLGVRAAEGDWLQGMSKVRKPAEELFTVLA</sequence>
<dbReference type="InterPro" id="IPR029479">
    <property type="entry name" value="Nitroreductase"/>
</dbReference>
<dbReference type="PANTHER" id="PTHR43673">
    <property type="entry name" value="NAD(P)H NITROREDUCTASE YDGI-RELATED"/>
    <property type="match status" value="1"/>
</dbReference>
<dbReference type="RefSeq" id="WP_193183609.1">
    <property type="nucleotide sequence ID" value="NZ_JACVXA010000041.1"/>
</dbReference>
<proteinExistence type="inferred from homology"/>
<reference evidence="7" key="1">
    <citation type="submission" date="2020-09" db="EMBL/GenBank/DDBJ databases">
        <title>A novel bacterium of genus Mangrovicoccus, isolated from South China Sea.</title>
        <authorList>
            <person name="Huang H."/>
            <person name="Mo K."/>
            <person name="Hu Y."/>
        </authorList>
    </citation>
    <scope>NUCLEOTIDE SEQUENCE</scope>
    <source>
        <strain evidence="7">HB182678</strain>
    </source>
</reference>
<accession>A0A8J7CXP5</accession>
<evidence type="ECO:0000256" key="3">
    <source>
        <dbReference type="ARBA" id="ARBA00022630"/>
    </source>
</evidence>
<keyword evidence="3" id="KW-0285">Flavoprotein</keyword>
<evidence type="ECO:0000313" key="8">
    <source>
        <dbReference type="Proteomes" id="UP000609121"/>
    </source>
</evidence>
<comment type="caution">
    <text evidence="7">The sequence shown here is derived from an EMBL/GenBank/DDBJ whole genome shotgun (WGS) entry which is preliminary data.</text>
</comment>
<evidence type="ECO:0000256" key="4">
    <source>
        <dbReference type="ARBA" id="ARBA00022643"/>
    </source>
</evidence>
<keyword evidence="5" id="KW-0560">Oxidoreductase</keyword>
<dbReference type="SUPFAM" id="SSF55469">
    <property type="entry name" value="FMN-dependent nitroreductase-like"/>
    <property type="match status" value="1"/>
</dbReference>
<dbReference type="EMBL" id="JACVXA010000041">
    <property type="protein sequence ID" value="MBE3639192.1"/>
    <property type="molecule type" value="Genomic_DNA"/>
</dbReference>
<evidence type="ECO:0000259" key="6">
    <source>
        <dbReference type="Pfam" id="PF00881"/>
    </source>
</evidence>
<dbReference type="InterPro" id="IPR000415">
    <property type="entry name" value="Nitroreductase-like"/>
</dbReference>